<organism evidence="6 7">
    <name type="scientific">Hondaea fermentalgiana</name>
    <dbReference type="NCBI Taxonomy" id="2315210"/>
    <lineage>
        <taxon>Eukaryota</taxon>
        <taxon>Sar</taxon>
        <taxon>Stramenopiles</taxon>
        <taxon>Bigyra</taxon>
        <taxon>Labyrinthulomycetes</taxon>
        <taxon>Thraustochytrida</taxon>
        <taxon>Thraustochytriidae</taxon>
        <taxon>Hondaea</taxon>
    </lineage>
</organism>
<dbReference type="Proteomes" id="UP000241890">
    <property type="component" value="Unassembled WGS sequence"/>
</dbReference>
<feature type="domain" description="DAGKc" evidence="5">
    <location>
        <begin position="24"/>
        <end position="160"/>
    </location>
</feature>
<name>A0A2R5GG05_9STRA</name>
<reference evidence="6 7" key="1">
    <citation type="submission" date="2017-12" db="EMBL/GenBank/DDBJ databases">
        <title>Sequencing, de novo assembly and annotation of complete genome of a new Thraustochytrid species, strain FCC1311.</title>
        <authorList>
            <person name="Sedici K."/>
            <person name="Godart F."/>
            <person name="Aiese Cigliano R."/>
            <person name="Sanseverino W."/>
            <person name="Barakat M."/>
            <person name="Ortet P."/>
            <person name="Marechal E."/>
            <person name="Cagnac O."/>
            <person name="Amato A."/>
        </authorList>
    </citation>
    <scope>NUCLEOTIDE SEQUENCE [LARGE SCALE GENOMIC DNA]</scope>
</reference>
<evidence type="ECO:0000256" key="2">
    <source>
        <dbReference type="ARBA" id="ARBA00022741"/>
    </source>
</evidence>
<evidence type="ECO:0000313" key="7">
    <source>
        <dbReference type="Proteomes" id="UP000241890"/>
    </source>
</evidence>
<dbReference type="PANTHER" id="PTHR12358:SF54">
    <property type="entry name" value="SPHINGOSINE KINASE RELATED PROTEIN"/>
    <property type="match status" value="1"/>
</dbReference>
<dbReference type="InterPro" id="IPR016064">
    <property type="entry name" value="NAD/diacylglycerol_kinase_sf"/>
</dbReference>
<evidence type="ECO:0000256" key="1">
    <source>
        <dbReference type="ARBA" id="ARBA00022679"/>
    </source>
</evidence>
<keyword evidence="7" id="KW-1185">Reference proteome</keyword>
<evidence type="ECO:0000313" key="6">
    <source>
        <dbReference type="EMBL" id="GBG29525.1"/>
    </source>
</evidence>
<comment type="caution">
    <text evidence="6">The sequence shown here is derived from an EMBL/GenBank/DDBJ whole genome shotgun (WGS) entry which is preliminary data.</text>
</comment>
<protein>
    <submittedName>
        <fullName evidence="6">Sphingosine kinase 1</fullName>
    </submittedName>
</protein>
<evidence type="ECO:0000259" key="5">
    <source>
        <dbReference type="PROSITE" id="PS50146"/>
    </source>
</evidence>
<dbReference type="EMBL" id="BEYU01000059">
    <property type="protein sequence ID" value="GBG29525.1"/>
    <property type="molecule type" value="Genomic_DNA"/>
</dbReference>
<dbReference type="Gene3D" id="2.60.200.40">
    <property type="match status" value="2"/>
</dbReference>
<dbReference type="PROSITE" id="PS50146">
    <property type="entry name" value="DAGK"/>
    <property type="match status" value="1"/>
</dbReference>
<dbReference type="AlphaFoldDB" id="A0A2R5GG05"/>
<dbReference type="InterPro" id="IPR001206">
    <property type="entry name" value="Diacylglycerol_kinase_cat_dom"/>
</dbReference>
<gene>
    <name evidence="6" type="ORF">FCC1311_083291</name>
</gene>
<keyword evidence="3 6" id="KW-0418">Kinase</keyword>
<dbReference type="GO" id="GO:0001727">
    <property type="term" value="F:lipid kinase activity"/>
    <property type="evidence" value="ECO:0007669"/>
    <property type="project" value="TreeGrafter"/>
</dbReference>
<dbReference type="InterPro" id="IPR050187">
    <property type="entry name" value="Lipid_Phosphate_FormReg"/>
</dbReference>
<evidence type="ECO:0000256" key="4">
    <source>
        <dbReference type="ARBA" id="ARBA00022840"/>
    </source>
</evidence>
<proteinExistence type="predicted"/>
<dbReference type="SUPFAM" id="SSF111331">
    <property type="entry name" value="NAD kinase/diacylglycerol kinase-like"/>
    <property type="match status" value="1"/>
</dbReference>
<dbReference type="GO" id="GO:0016020">
    <property type="term" value="C:membrane"/>
    <property type="evidence" value="ECO:0007669"/>
    <property type="project" value="GOC"/>
</dbReference>
<keyword evidence="2" id="KW-0547">Nucleotide-binding</keyword>
<dbReference type="OrthoDB" id="3853857at2759"/>
<dbReference type="GO" id="GO:0006665">
    <property type="term" value="P:sphingolipid metabolic process"/>
    <property type="evidence" value="ECO:0007669"/>
    <property type="project" value="TreeGrafter"/>
</dbReference>
<dbReference type="SMART" id="SM00046">
    <property type="entry name" value="DAGKc"/>
    <property type="match status" value="1"/>
</dbReference>
<dbReference type="Gene3D" id="3.40.50.10330">
    <property type="entry name" value="Probable inorganic polyphosphate/atp-NAD kinase, domain 1"/>
    <property type="match status" value="1"/>
</dbReference>
<dbReference type="Pfam" id="PF00781">
    <property type="entry name" value="DAGK_cat"/>
    <property type="match status" value="1"/>
</dbReference>
<dbReference type="InParanoid" id="A0A2R5GG05"/>
<dbReference type="GO" id="GO:0005524">
    <property type="term" value="F:ATP binding"/>
    <property type="evidence" value="ECO:0007669"/>
    <property type="project" value="UniProtKB-KW"/>
</dbReference>
<dbReference type="InterPro" id="IPR045540">
    <property type="entry name" value="YegS/DAGK_C"/>
</dbReference>
<dbReference type="InterPro" id="IPR017438">
    <property type="entry name" value="ATP-NAD_kinase_N"/>
</dbReference>
<dbReference type="PANTHER" id="PTHR12358">
    <property type="entry name" value="SPHINGOSINE KINASE"/>
    <property type="match status" value="1"/>
</dbReference>
<accession>A0A2R5GG05</accession>
<evidence type="ECO:0000256" key="3">
    <source>
        <dbReference type="ARBA" id="ARBA00022777"/>
    </source>
</evidence>
<keyword evidence="4" id="KW-0067">ATP-binding</keyword>
<keyword evidence="1" id="KW-0808">Transferase</keyword>
<sequence length="354" mass="37880">MGKSMTTPHGYAVFANEAPQEQGVALKRVLLIVNPKSGNKKGLKIRDKVSEVLVEGGCEVQVVYTEYSGHAKVLAREHDLNGVDVFAPIGGDGTVHETVNGFMERTDFQEISERVAIAIIPGGSGNTLAYDLGLSTPQATARSILAGCVRRIDVNKVTPLAEDEEHKPVYSVNMVGYGLPSTVLQAANSLRWLGGAQYKLAAYISLLRNVGYLCRVEIVDANGHEIVREDKYVMIQGQLTVHMGSRVPFCVQAKLDDGLIELSLVKHASRAKLIKVMTLAESGKSGTADVVEELQVRSFKVTPLEASNKLIGPATVNVDGELVGHAPFEAAVLPGALRFVTPSPTVDGALPLTS</sequence>
<dbReference type="Pfam" id="PF19279">
    <property type="entry name" value="YegS_C"/>
    <property type="match status" value="1"/>
</dbReference>